<sequence>KKLKTSIVNAVQSHVEGANSECAWMFLAEISKTPVKIDQELVINHWKKIPPISHDSPSAKWTNILSVLGATAKSIPPGAISDILEDLKQKLRNFSYPPSFISGMV</sequence>
<feature type="non-terminal residue" evidence="1">
    <location>
        <position position="105"/>
    </location>
</feature>
<proteinExistence type="predicted"/>
<organism evidence="1 2">
    <name type="scientific">Lymnaea stagnalis</name>
    <name type="common">Great pond snail</name>
    <name type="synonym">Helix stagnalis</name>
    <dbReference type="NCBI Taxonomy" id="6523"/>
    <lineage>
        <taxon>Eukaryota</taxon>
        <taxon>Metazoa</taxon>
        <taxon>Spiralia</taxon>
        <taxon>Lophotrochozoa</taxon>
        <taxon>Mollusca</taxon>
        <taxon>Gastropoda</taxon>
        <taxon>Heterobranchia</taxon>
        <taxon>Euthyneura</taxon>
        <taxon>Panpulmonata</taxon>
        <taxon>Hygrophila</taxon>
        <taxon>Lymnaeoidea</taxon>
        <taxon>Lymnaeidae</taxon>
        <taxon>Lymnaea</taxon>
    </lineage>
</organism>
<reference evidence="1 2" key="1">
    <citation type="submission" date="2024-04" db="EMBL/GenBank/DDBJ databases">
        <authorList>
            <consortium name="Genoscope - CEA"/>
            <person name="William W."/>
        </authorList>
    </citation>
    <scope>NUCLEOTIDE SEQUENCE [LARGE SCALE GENOMIC DNA]</scope>
</reference>
<protein>
    <recommendedName>
        <fullName evidence="3">Vitellogenin</fullName>
    </recommendedName>
</protein>
<dbReference type="EMBL" id="CAXITT010000993">
    <property type="protein sequence ID" value="CAL1547495.1"/>
    <property type="molecule type" value="Genomic_DNA"/>
</dbReference>
<accession>A0AAV2IM14</accession>
<evidence type="ECO:0000313" key="1">
    <source>
        <dbReference type="EMBL" id="CAL1547495.1"/>
    </source>
</evidence>
<dbReference type="AlphaFoldDB" id="A0AAV2IM14"/>
<feature type="non-terminal residue" evidence="1">
    <location>
        <position position="1"/>
    </location>
</feature>
<comment type="caution">
    <text evidence="1">The sequence shown here is derived from an EMBL/GenBank/DDBJ whole genome shotgun (WGS) entry which is preliminary data.</text>
</comment>
<gene>
    <name evidence="1" type="ORF">GSLYS_00020812001</name>
</gene>
<evidence type="ECO:0008006" key="3">
    <source>
        <dbReference type="Google" id="ProtNLM"/>
    </source>
</evidence>
<dbReference type="Proteomes" id="UP001497497">
    <property type="component" value="Unassembled WGS sequence"/>
</dbReference>
<keyword evidence="2" id="KW-1185">Reference proteome</keyword>
<evidence type="ECO:0000313" key="2">
    <source>
        <dbReference type="Proteomes" id="UP001497497"/>
    </source>
</evidence>
<name>A0AAV2IM14_LYMST</name>